<keyword evidence="1" id="KW-0472">Membrane</keyword>
<dbReference type="PANTHER" id="PTHR38033:SF1">
    <property type="entry name" value="DOTU FAMILY TYPE IV_VI SECRETION SYSTEM PROTEIN"/>
    <property type="match status" value="1"/>
</dbReference>
<organism evidence="3 4">
    <name type="scientific">Acidicapsa dinghuensis</name>
    <dbReference type="NCBI Taxonomy" id="2218256"/>
    <lineage>
        <taxon>Bacteria</taxon>
        <taxon>Pseudomonadati</taxon>
        <taxon>Acidobacteriota</taxon>
        <taxon>Terriglobia</taxon>
        <taxon>Terriglobales</taxon>
        <taxon>Acidobacteriaceae</taxon>
        <taxon>Acidicapsa</taxon>
    </lineage>
</organism>
<proteinExistence type="predicted"/>
<dbReference type="InterPro" id="IPR038522">
    <property type="entry name" value="T4/T6SS_DotU_sf"/>
</dbReference>
<accession>A0ABW1EJB4</accession>
<dbReference type="Pfam" id="PF09850">
    <property type="entry name" value="DotU"/>
    <property type="match status" value="1"/>
</dbReference>
<dbReference type="Gene3D" id="1.25.40.590">
    <property type="entry name" value="Type IV / VI secretion system, DotU"/>
    <property type="match status" value="1"/>
</dbReference>
<feature type="transmembrane region" description="Helical" evidence="1">
    <location>
        <begin position="207"/>
        <end position="229"/>
    </location>
</feature>
<keyword evidence="1" id="KW-0812">Transmembrane</keyword>
<dbReference type="PANTHER" id="PTHR38033">
    <property type="entry name" value="MEMBRANE PROTEIN-RELATED"/>
    <property type="match status" value="1"/>
</dbReference>
<protein>
    <submittedName>
        <fullName evidence="3">DotU family type IV/VI secretion system protein</fullName>
    </submittedName>
</protein>
<sequence length="237" mass="25714">MSELASRTWSLASCYENALTTILRLTTMQQGAAANSQGFRASIRAALKSAMEQAKSLGYSNEVNQLAFFAVVALLDESVLKMQSAAFADWAQKPMQEEMFGHMRAGEVFFEHLHGLLTKPDSQETADCLEVYCLCMLLGFKGKYALSSGYFDQQGAAPRIGGEIQTLVRQAREKIGRIRGALVFLPDAPPPPEVKAKKAVDSWSRGLGIAAIVLFVVMVLAFGGFWMMLSSGASSIG</sequence>
<feature type="domain" description="Type IV / VI secretion system DotU" evidence="2">
    <location>
        <begin position="11"/>
        <end position="225"/>
    </location>
</feature>
<reference evidence="4" key="1">
    <citation type="journal article" date="2019" name="Int. J. Syst. Evol. Microbiol.">
        <title>The Global Catalogue of Microorganisms (GCM) 10K type strain sequencing project: providing services to taxonomists for standard genome sequencing and annotation.</title>
        <authorList>
            <consortium name="The Broad Institute Genomics Platform"/>
            <consortium name="The Broad Institute Genome Sequencing Center for Infectious Disease"/>
            <person name="Wu L."/>
            <person name="Ma J."/>
        </authorList>
    </citation>
    <scope>NUCLEOTIDE SEQUENCE [LARGE SCALE GENOMIC DNA]</scope>
    <source>
        <strain evidence="4">JCM 4087</strain>
    </source>
</reference>
<dbReference type="NCBIfam" id="TIGR03349">
    <property type="entry name" value="IV_VI_DotU"/>
    <property type="match status" value="1"/>
</dbReference>
<dbReference type="InterPro" id="IPR017732">
    <property type="entry name" value="T4/T6SS_DotU"/>
</dbReference>
<comment type="caution">
    <text evidence="3">The sequence shown here is derived from an EMBL/GenBank/DDBJ whole genome shotgun (WGS) entry which is preliminary data.</text>
</comment>
<evidence type="ECO:0000256" key="1">
    <source>
        <dbReference type="SAM" id="Phobius"/>
    </source>
</evidence>
<keyword evidence="4" id="KW-1185">Reference proteome</keyword>
<evidence type="ECO:0000313" key="3">
    <source>
        <dbReference type="EMBL" id="MFC5863365.1"/>
    </source>
</evidence>
<evidence type="ECO:0000259" key="2">
    <source>
        <dbReference type="Pfam" id="PF09850"/>
    </source>
</evidence>
<dbReference type="EMBL" id="JBHSPH010000004">
    <property type="protein sequence ID" value="MFC5863365.1"/>
    <property type="molecule type" value="Genomic_DNA"/>
</dbReference>
<gene>
    <name evidence="3" type="ORF">ACFPT7_13760</name>
</gene>
<dbReference type="Proteomes" id="UP001596091">
    <property type="component" value="Unassembled WGS sequence"/>
</dbReference>
<evidence type="ECO:0000313" key="4">
    <source>
        <dbReference type="Proteomes" id="UP001596091"/>
    </source>
</evidence>
<name>A0ABW1EJB4_9BACT</name>
<keyword evidence="1" id="KW-1133">Transmembrane helix</keyword>
<dbReference type="RefSeq" id="WP_263341344.1">
    <property type="nucleotide sequence ID" value="NZ_JAGSYH010000007.1"/>
</dbReference>